<protein>
    <submittedName>
        <fullName evidence="1">Uncharacterized protein</fullName>
    </submittedName>
</protein>
<sequence length="27" mass="3277">MPKLDIDYVREQFPAFKDPLSAKWSFF</sequence>
<dbReference type="AlphaFoldDB" id="A0A382W7B4"/>
<reference evidence="1" key="1">
    <citation type="submission" date="2018-05" db="EMBL/GenBank/DDBJ databases">
        <authorList>
            <person name="Lanie J.A."/>
            <person name="Ng W.-L."/>
            <person name="Kazmierczak K.M."/>
            <person name="Andrzejewski T.M."/>
            <person name="Davidsen T.M."/>
            <person name="Wayne K.J."/>
            <person name="Tettelin H."/>
            <person name="Glass J.I."/>
            <person name="Rusch D."/>
            <person name="Podicherti R."/>
            <person name="Tsui H.-C.T."/>
            <person name="Winkler M.E."/>
        </authorList>
    </citation>
    <scope>NUCLEOTIDE SEQUENCE</scope>
</reference>
<accession>A0A382W7B4</accession>
<feature type="non-terminal residue" evidence="1">
    <location>
        <position position="27"/>
    </location>
</feature>
<organism evidence="1">
    <name type="scientific">marine metagenome</name>
    <dbReference type="NCBI Taxonomy" id="408172"/>
    <lineage>
        <taxon>unclassified sequences</taxon>
        <taxon>metagenomes</taxon>
        <taxon>ecological metagenomes</taxon>
    </lineage>
</organism>
<proteinExistence type="predicted"/>
<evidence type="ECO:0000313" key="1">
    <source>
        <dbReference type="EMBL" id="SVD54579.1"/>
    </source>
</evidence>
<dbReference type="EMBL" id="UINC01157534">
    <property type="protein sequence ID" value="SVD54579.1"/>
    <property type="molecule type" value="Genomic_DNA"/>
</dbReference>
<name>A0A382W7B4_9ZZZZ</name>
<gene>
    <name evidence="1" type="ORF">METZ01_LOCUS407433</name>
</gene>